<evidence type="ECO:0000256" key="2">
    <source>
        <dbReference type="RuleBase" id="RU003750"/>
    </source>
</evidence>
<protein>
    <recommendedName>
        <fullName evidence="6">CDP-alcohol phosphatidyltransferase</fullName>
    </recommendedName>
</protein>
<keyword evidence="3" id="KW-0472">Membrane</keyword>
<organism evidence="4 5">
    <name type="scientific">Solemya pervernicosa gill symbiont</name>
    <dbReference type="NCBI Taxonomy" id="642797"/>
    <lineage>
        <taxon>Bacteria</taxon>
        <taxon>Pseudomonadati</taxon>
        <taxon>Pseudomonadota</taxon>
        <taxon>Gammaproteobacteria</taxon>
        <taxon>sulfur-oxidizing symbionts</taxon>
    </lineage>
</organism>
<comment type="similarity">
    <text evidence="2">Belongs to the CDP-alcohol phosphatidyltransferase class-I family.</text>
</comment>
<reference evidence="4 5" key="1">
    <citation type="submission" date="2016-11" db="EMBL/GenBank/DDBJ databases">
        <title>Mixed transmission modes and dynamic genome evolution in an obligate animal-bacterial symbiosis.</title>
        <authorList>
            <person name="Russell S.L."/>
            <person name="Corbett-Detig R.B."/>
            <person name="Cavanaugh C.M."/>
        </authorList>
    </citation>
    <scope>NUCLEOTIDE SEQUENCE [LARGE SCALE GENOMIC DNA]</scope>
    <source>
        <strain evidence="4">Sveles-Q1</strain>
    </source>
</reference>
<keyword evidence="3" id="KW-1133">Transmembrane helix</keyword>
<dbReference type="PROSITE" id="PS00379">
    <property type="entry name" value="CDP_ALCOHOL_P_TRANSF"/>
    <property type="match status" value="1"/>
</dbReference>
<proteinExistence type="inferred from homology"/>
<dbReference type="EMBL" id="MPRL01000042">
    <property type="protein sequence ID" value="OOZ39763.1"/>
    <property type="molecule type" value="Genomic_DNA"/>
</dbReference>
<dbReference type="GO" id="GO:0008654">
    <property type="term" value="P:phospholipid biosynthetic process"/>
    <property type="evidence" value="ECO:0007669"/>
    <property type="project" value="InterPro"/>
</dbReference>
<evidence type="ECO:0000256" key="1">
    <source>
        <dbReference type="ARBA" id="ARBA00022679"/>
    </source>
</evidence>
<dbReference type="InterPro" id="IPR043130">
    <property type="entry name" value="CDP-OH_PTrfase_TM_dom"/>
</dbReference>
<feature type="transmembrane region" description="Helical" evidence="3">
    <location>
        <begin position="90"/>
        <end position="108"/>
    </location>
</feature>
<dbReference type="GO" id="GO:0016780">
    <property type="term" value="F:phosphotransferase activity, for other substituted phosphate groups"/>
    <property type="evidence" value="ECO:0007669"/>
    <property type="project" value="InterPro"/>
</dbReference>
<dbReference type="InterPro" id="IPR048254">
    <property type="entry name" value="CDP_ALCOHOL_P_TRANSF_CS"/>
</dbReference>
<feature type="transmembrane region" description="Helical" evidence="3">
    <location>
        <begin position="120"/>
        <end position="138"/>
    </location>
</feature>
<dbReference type="GO" id="GO:0016020">
    <property type="term" value="C:membrane"/>
    <property type="evidence" value="ECO:0007669"/>
    <property type="project" value="InterPro"/>
</dbReference>
<dbReference type="AlphaFoldDB" id="A0A1T2L3T0"/>
<keyword evidence="1 2" id="KW-0808">Transferase</keyword>
<dbReference type="InterPro" id="IPR000462">
    <property type="entry name" value="CDP-OH_P_trans"/>
</dbReference>
<dbReference type="RefSeq" id="WP_078484005.1">
    <property type="nucleotide sequence ID" value="NZ_MPRL01000042.1"/>
</dbReference>
<keyword evidence="3" id="KW-0812">Transmembrane</keyword>
<evidence type="ECO:0008006" key="6">
    <source>
        <dbReference type="Google" id="ProtNLM"/>
    </source>
</evidence>
<dbReference type="Proteomes" id="UP000191110">
    <property type="component" value="Unassembled WGS sequence"/>
</dbReference>
<dbReference type="Pfam" id="PF01066">
    <property type="entry name" value="CDP-OH_P_transf"/>
    <property type="match status" value="1"/>
</dbReference>
<comment type="caution">
    <text evidence="4">The sequence shown here is derived from an EMBL/GenBank/DDBJ whole genome shotgun (WGS) entry which is preliminary data.</text>
</comment>
<name>A0A1T2L3T0_9GAMM</name>
<evidence type="ECO:0000313" key="5">
    <source>
        <dbReference type="Proteomes" id="UP000191110"/>
    </source>
</evidence>
<dbReference type="Gene3D" id="1.20.120.1760">
    <property type="match status" value="1"/>
</dbReference>
<keyword evidence="5" id="KW-1185">Reference proteome</keyword>
<sequence>MMTIPNMLSMIRIAAVPLLLWLAATEKANTFLTLLIFAWFTDILDGYIARRLNQVTELGTRLDSWGDLLIYLTLPICTWLLWPELVIEELFYLIALLACFLLPHLAALMKFRSLTSYHTWADKLAALILGFGVLLLFFDITPILFRVGVIVVIFTALEEIAITLRLKQPRSDIRSLWHLIRAQ</sequence>
<dbReference type="OrthoDB" id="9796672at2"/>
<gene>
    <name evidence="4" type="ORF">BOW53_10330</name>
</gene>
<evidence type="ECO:0000256" key="3">
    <source>
        <dbReference type="SAM" id="Phobius"/>
    </source>
</evidence>
<evidence type="ECO:0000313" key="4">
    <source>
        <dbReference type="EMBL" id="OOZ39763.1"/>
    </source>
</evidence>
<accession>A0A1T2L3T0</accession>